<dbReference type="InterPro" id="IPR036291">
    <property type="entry name" value="NAD(P)-bd_dom_sf"/>
</dbReference>
<organism evidence="2 3">
    <name type="scientific">Syntrophorhabdus aromaticivorans</name>
    <dbReference type="NCBI Taxonomy" id="328301"/>
    <lineage>
        <taxon>Bacteria</taxon>
        <taxon>Pseudomonadati</taxon>
        <taxon>Thermodesulfobacteriota</taxon>
        <taxon>Syntrophorhabdia</taxon>
        <taxon>Syntrophorhabdales</taxon>
        <taxon>Syntrophorhabdaceae</taxon>
        <taxon>Syntrophorhabdus</taxon>
    </lineage>
</organism>
<dbReference type="InterPro" id="IPR001509">
    <property type="entry name" value="Epimerase_deHydtase"/>
</dbReference>
<dbReference type="Proteomes" id="UP000777265">
    <property type="component" value="Unassembled WGS sequence"/>
</dbReference>
<feature type="domain" description="NAD-dependent epimerase/dehydratase" evidence="1">
    <location>
        <begin position="22"/>
        <end position="61"/>
    </location>
</feature>
<dbReference type="AlphaFoldDB" id="A0A351U2J1"/>
<evidence type="ECO:0000313" key="3">
    <source>
        <dbReference type="Proteomes" id="UP000777265"/>
    </source>
</evidence>
<evidence type="ECO:0000259" key="1">
    <source>
        <dbReference type="Pfam" id="PF01370"/>
    </source>
</evidence>
<evidence type="ECO:0000313" key="2">
    <source>
        <dbReference type="EMBL" id="NLW35089.1"/>
    </source>
</evidence>
<proteinExistence type="predicted"/>
<comment type="caution">
    <text evidence="2">The sequence shown here is derived from an EMBL/GenBank/DDBJ whole genome shotgun (WGS) entry which is preliminary data.</text>
</comment>
<dbReference type="Pfam" id="PF01370">
    <property type="entry name" value="Epimerase"/>
    <property type="match status" value="1"/>
</dbReference>
<protein>
    <submittedName>
        <fullName evidence="2">NAD-dependent epimerase/dehydratase family protein</fullName>
    </submittedName>
</protein>
<accession>A0A351U2J1</accession>
<name>A0A351U2J1_9BACT</name>
<dbReference type="Gene3D" id="3.40.50.720">
    <property type="entry name" value="NAD(P)-binding Rossmann-like Domain"/>
    <property type="match status" value="1"/>
</dbReference>
<reference evidence="2" key="1">
    <citation type="journal article" date="2020" name="Biotechnol. Biofuels">
        <title>New insights from the biogas microbiome by comprehensive genome-resolved metagenomics of nearly 1600 species originating from multiple anaerobic digesters.</title>
        <authorList>
            <person name="Campanaro S."/>
            <person name="Treu L."/>
            <person name="Rodriguez-R L.M."/>
            <person name="Kovalovszki A."/>
            <person name="Ziels R.M."/>
            <person name="Maus I."/>
            <person name="Zhu X."/>
            <person name="Kougias P.G."/>
            <person name="Basile A."/>
            <person name="Luo G."/>
            <person name="Schluter A."/>
            <person name="Konstantinidis K.T."/>
            <person name="Angelidaki I."/>
        </authorList>
    </citation>
    <scope>NUCLEOTIDE SEQUENCE</scope>
    <source>
        <strain evidence="2">AS06rmzACSIP_7</strain>
    </source>
</reference>
<dbReference type="SUPFAM" id="SSF51735">
    <property type="entry name" value="NAD(P)-binding Rossmann-fold domains"/>
    <property type="match status" value="1"/>
</dbReference>
<reference evidence="2" key="2">
    <citation type="submission" date="2020-01" db="EMBL/GenBank/DDBJ databases">
        <authorList>
            <person name="Campanaro S."/>
        </authorList>
    </citation>
    <scope>NUCLEOTIDE SEQUENCE</scope>
    <source>
        <strain evidence="2">AS06rmzACSIP_7</strain>
    </source>
</reference>
<gene>
    <name evidence="2" type="ORF">GXY80_06350</name>
</gene>
<dbReference type="EMBL" id="JAAYEE010000103">
    <property type="protein sequence ID" value="NLW35089.1"/>
    <property type="molecule type" value="Genomic_DNA"/>
</dbReference>
<sequence length="67" mass="7127">MLSLSEGENSTTTDRNQKVFAAGGTGMVGSAIIRKLIASGYTRIVTNYSRRTAVPPGHPRHIGLSLL</sequence>